<evidence type="ECO:0000256" key="3">
    <source>
        <dbReference type="ARBA" id="ARBA00023027"/>
    </source>
</evidence>
<dbReference type="RefSeq" id="WP_135078958.1">
    <property type="nucleotide sequence ID" value="NZ_CP038267.1"/>
</dbReference>
<proteinExistence type="inferred from homology"/>
<evidence type="ECO:0000313" key="8">
    <source>
        <dbReference type="Proteomes" id="UP000294894"/>
    </source>
</evidence>
<dbReference type="KEGG" id="noy:EXE57_15290"/>
<dbReference type="Pfam" id="PF14833">
    <property type="entry name" value="NAD_binding_11"/>
    <property type="match status" value="1"/>
</dbReference>
<sequence>MAARVLAGGHDVVAWDVDPDRVGSLAADGARAARTAADLADCRVVLVVVPDDDAVTELLSGPDALLALLPAGAVVVVHSTVLPPTVTALAAEGLRHGVHVLDAPVSGGPDRAAEGDLTLMVGGEAAAVARVRPVLGLLGPHVHHVGGTGAGSAVKLANQTMLFSALAGAHEGMALAAAYGVAEQDVLDVVATSLGESWVTRNWGFFDDMVRTYDEIGTPPEQRSWRKDLRDVVLTAEDRGLDLPVARLLAATLADRVEGRAARGGGEQPEG</sequence>
<gene>
    <name evidence="7" type="ORF">EXE57_15290</name>
</gene>
<keyword evidence="3" id="KW-0520">NAD</keyword>
<accession>A0A4P7GNX6</accession>
<evidence type="ECO:0000256" key="1">
    <source>
        <dbReference type="ARBA" id="ARBA00009080"/>
    </source>
</evidence>
<dbReference type="Proteomes" id="UP000294894">
    <property type="component" value="Chromosome"/>
</dbReference>
<dbReference type="InterPro" id="IPR029154">
    <property type="entry name" value="HIBADH-like_NADP-bd"/>
</dbReference>
<evidence type="ECO:0000259" key="6">
    <source>
        <dbReference type="Pfam" id="PF14833"/>
    </source>
</evidence>
<dbReference type="PIRSF" id="PIRSF000103">
    <property type="entry name" value="HIBADH"/>
    <property type="match status" value="1"/>
</dbReference>
<name>A0A4P7GNX6_9ACTN</name>
<evidence type="ECO:0000313" key="7">
    <source>
        <dbReference type="EMBL" id="QBR93481.1"/>
    </source>
</evidence>
<dbReference type="InterPro" id="IPR008927">
    <property type="entry name" value="6-PGluconate_DH-like_C_sf"/>
</dbReference>
<evidence type="ECO:0000256" key="2">
    <source>
        <dbReference type="ARBA" id="ARBA00023002"/>
    </source>
</evidence>
<dbReference type="SUPFAM" id="SSF51735">
    <property type="entry name" value="NAD(P)-binding Rossmann-fold domains"/>
    <property type="match status" value="1"/>
</dbReference>
<comment type="similarity">
    <text evidence="1">Belongs to the HIBADH-related family.</text>
</comment>
<dbReference type="OrthoDB" id="5176214at2"/>
<organism evidence="7 8">
    <name type="scientific">Nocardioides euryhalodurans</name>
    <dbReference type="NCBI Taxonomy" id="2518370"/>
    <lineage>
        <taxon>Bacteria</taxon>
        <taxon>Bacillati</taxon>
        <taxon>Actinomycetota</taxon>
        <taxon>Actinomycetes</taxon>
        <taxon>Propionibacteriales</taxon>
        <taxon>Nocardioidaceae</taxon>
        <taxon>Nocardioides</taxon>
    </lineage>
</organism>
<dbReference type="EMBL" id="CP038267">
    <property type="protein sequence ID" value="QBR93481.1"/>
    <property type="molecule type" value="Genomic_DNA"/>
</dbReference>
<dbReference type="InterPro" id="IPR013328">
    <property type="entry name" value="6PGD_dom2"/>
</dbReference>
<keyword evidence="8" id="KW-1185">Reference proteome</keyword>
<protein>
    <submittedName>
        <fullName evidence="7">NAD(P)-dependent oxidoreductase</fullName>
    </submittedName>
</protein>
<dbReference type="GO" id="GO:0050661">
    <property type="term" value="F:NADP binding"/>
    <property type="evidence" value="ECO:0007669"/>
    <property type="project" value="InterPro"/>
</dbReference>
<dbReference type="InterPro" id="IPR036291">
    <property type="entry name" value="NAD(P)-bd_dom_sf"/>
</dbReference>
<dbReference type="GO" id="GO:0051287">
    <property type="term" value="F:NAD binding"/>
    <property type="evidence" value="ECO:0007669"/>
    <property type="project" value="InterPro"/>
</dbReference>
<keyword evidence="2" id="KW-0560">Oxidoreductase</keyword>
<dbReference type="GO" id="GO:0016491">
    <property type="term" value="F:oxidoreductase activity"/>
    <property type="evidence" value="ECO:0007669"/>
    <property type="project" value="UniProtKB-KW"/>
</dbReference>
<dbReference type="InterPro" id="IPR006115">
    <property type="entry name" value="6PGDH_NADP-bd"/>
</dbReference>
<dbReference type="PANTHER" id="PTHR43060:SF15">
    <property type="entry name" value="3-HYDROXYISOBUTYRATE DEHYDROGENASE-LIKE 1, MITOCHONDRIAL-RELATED"/>
    <property type="match status" value="1"/>
</dbReference>
<dbReference type="PANTHER" id="PTHR43060">
    <property type="entry name" value="3-HYDROXYISOBUTYRATE DEHYDROGENASE-LIKE 1, MITOCHONDRIAL-RELATED"/>
    <property type="match status" value="1"/>
</dbReference>
<dbReference type="AlphaFoldDB" id="A0A4P7GNX6"/>
<dbReference type="Gene3D" id="3.40.50.720">
    <property type="entry name" value="NAD(P)-binding Rossmann-like Domain"/>
    <property type="match status" value="1"/>
</dbReference>
<feature type="active site" evidence="4">
    <location>
        <position position="155"/>
    </location>
</feature>
<dbReference type="Gene3D" id="1.10.1040.10">
    <property type="entry name" value="N-(1-d-carboxylethyl)-l-norvaline Dehydrogenase, domain 2"/>
    <property type="match status" value="1"/>
</dbReference>
<dbReference type="SUPFAM" id="SSF48179">
    <property type="entry name" value="6-phosphogluconate dehydrogenase C-terminal domain-like"/>
    <property type="match status" value="1"/>
</dbReference>
<dbReference type="InterPro" id="IPR015815">
    <property type="entry name" value="HIBADH-related"/>
</dbReference>
<feature type="domain" description="6-phosphogluconate dehydrogenase NADP-binding" evidence="5">
    <location>
        <begin position="1"/>
        <end position="146"/>
    </location>
</feature>
<reference evidence="7 8" key="1">
    <citation type="submission" date="2019-03" db="EMBL/GenBank/DDBJ databases">
        <title>Three New Species of Nocardioides, Nocardioides euryhalodurans sp. nov., Nocardioides seonyuensis sp. nov. and Nocardioides eburneoflavus sp. nov., Iolated from Soil.</title>
        <authorList>
            <person name="Roh S.G."/>
            <person name="Lee C."/>
            <person name="Kim M.-K."/>
            <person name="Kim S.B."/>
        </authorList>
    </citation>
    <scope>NUCLEOTIDE SEQUENCE [LARGE SCALE GENOMIC DNA]</scope>
    <source>
        <strain evidence="7 8">MMS17-SY117</strain>
    </source>
</reference>
<evidence type="ECO:0000256" key="4">
    <source>
        <dbReference type="PIRSR" id="PIRSR000103-1"/>
    </source>
</evidence>
<feature type="domain" description="3-hydroxyisobutyrate dehydrogenase-like NAD-binding" evidence="6">
    <location>
        <begin position="149"/>
        <end position="254"/>
    </location>
</feature>
<evidence type="ECO:0000259" key="5">
    <source>
        <dbReference type="Pfam" id="PF03446"/>
    </source>
</evidence>
<dbReference type="Pfam" id="PF03446">
    <property type="entry name" value="NAD_binding_2"/>
    <property type="match status" value="1"/>
</dbReference>